<dbReference type="AlphaFoldDB" id="A0A6A6W6N6"/>
<evidence type="ECO:0000313" key="3">
    <source>
        <dbReference type="Proteomes" id="UP000799437"/>
    </source>
</evidence>
<dbReference type="RefSeq" id="XP_033600656.1">
    <property type="nucleotide sequence ID" value="XM_033741867.1"/>
</dbReference>
<dbReference type="OrthoDB" id="1933717at2759"/>
<dbReference type="GeneID" id="54482921"/>
<evidence type="ECO:0000256" key="1">
    <source>
        <dbReference type="SAM" id="MobiDB-lite"/>
    </source>
</evidence>
<reference evidence="2" key="1">
    <citation type="journal article" date="2020" name="Stud. Mycol.">
        <title>101 Dothideomycetes genomes: a test case for predicting lifestyles and emergence of pathogens.</title>
        <authorList>
            <person name="Haridas S."/>
            <person name="Albert R."/>
            <person name="Binder M."/>
            <person name="Bloem J."/>
            <person name="Labutti K."/>
            <person name="Salamov A."/>
            <person name="Andreopoulos B."/>
            <person name="Baker S."/>
            <person name="Barry K."/>
            <person name="Bills G."/>
            <person name="Bluhm B."/>
            <person name="Cannon C."/>
            <person name="Castanera R."/>
            <person name="Culley D."/>
            <person name="Daum C."/>
            <person name="Ezra D."/>
            <person name="Gonzalez J."/>
            <person name="Henrissat B."/>
            <person name="Kuo A."/>
            <person name="Liang C."/>
            <person name="Lipzen A."/>
            <person name="Lutzoni F."/>
            <person name="Magnuson J."/>
            <person name="Mondo S."/>
            <person name="Nolan M."/>
            <person name="Ohm R."/>
            <person name="Pangilinan J."/>
            <person name="Park H.-J."/>
            <person name="Ramirez L."/>
            <person name="Alfaro M."/>
            <person name="Sun H."/>
            <person name="Tritt A."/>
            <person name="Yoshinaga Y."/>
            <person name="Zwiers L.-H."/>
            <person name="Turgeon B."/>
            <person name="Goodwin S."/>
            <person name="Spatafora J."/>
            <person name="Crous P."/>
            <person name="Grigoriev I."/>
        </authorList>
    </citation>
    <scope>NUCLEOTIDE SEQUENCE</scope>
    <source>
        <strain evidence="2">CBS 121739</strain>
    </source>
</reference>
<feature type="compositionally biased region" description="Low complexity" evidence="1">
    <location>
        <begin position="1"/>
        <end position="19"/>
    </location>
</feature>
<name>A0A6A6W6N6_9PEZI</name>
<gene>
    <name evidence="2" type="ORF">EJ05DRAFT_439322</name>
</gene>
<feature type="region of interest" description="Disordered" evidence="1">
    <location>
        <begin position="1"/>
        <end position="23"/>
    </location>
</feature>
<dbReference type="NCBIfam" id="NF040572">
    <property type="entry name" value="heme_bind_FMP"/>
    <property type="match status" value="1"/>
</dbReference>
<proteinExistence type="predicted"/>
<dbReference type="Proteomes" id="UP000799437">
    <property type="component" value="Unassembled WGS sequence"/>
</dbReference>
<dbReference type="EMBL" id="ML996572">
    <property type="protein sequence ID" value="KAF2758205.1"/>
    <property type="molecule type" value="Genomic_DNA"/>
</dbReference>
<organism evidence="2 3">
    <name type="scientific">Pseudovirgaria hyperparasitica</name>
    <dbReference type="NCBI Taxonomy" id="470096"/>
    <lineage>
        <taxon>Eukaryota</taxon>
        <taxon>Fungi</taxon>
        <taxon>Dikarya</taxon>
        <taxon>Ascomycota</taxon>
        <taxon>Pezizomycotina</taxon>
        <taxon>Dothideomycetes</taxon>
        <taxon>Dothideomycetes incertae sedis</taxon>
        <taxon>Acrospermales</taxon>
        <taxon>Acrospermaceae</taxon>
        <taxon>Pseudovirgaria</taxon>
    </lineage>
</organism>
<sequence>MSVETTVTPTSGSPPSVEVQGPTNSLTIADSFKIRQVDDITVARAREAPQVPIAPGPVIEPLPVNPLVEGSLGILSKFVGTFQGTGMNMIFRPNTSGSGLTDNILEFNLTTEKQTFLQDIGDVPNRGFAGQPDLNLKAVPYTQQISDRLNKDTGKADLPTPIPIHFEQGLFVRTPQTVNPDVPTGTISRMGSIPHGTTINAQGIEPTGPPVQGAPDFGTVSIIPFTIGNPDSQVTAFANLKFEPTQLRIPQDFTKFNESGALTQAIFQNPNEVLRIANTNSSKKQVKEHIRFELSTEGTNALPGGGTANIAFLQGPPGNPLPAPNAHGASMKVTYWISTVLVDVVIPEGHYAAHPTKKLLSSEASRVDKVSTPKFLVELKRNVSHNTTVKLSYTQIQYSQNVSLNFGGLTWPHISVATLQPGNAVFVKADSPLLANLK</sequence>
<accession>A0A6A6W6N6</accession>
<dbReference type="InterPro" id="IPR047975">
    <property type="entry name" value="Heme_bind_FMP"/>
</dbReference>
<protein>
    <submittedName>
        <fullName evidence="2">Uncharacterized protein</fullName>
    </submittedName>
</protein>
<evidence type="ECO:0000313" key="2">
    <source>
        <dbReference type="EMBL" id="KAF2758205.1"/>
    </source>
</evidence>
<keyword evidence="3" id="KW-1185">Reference proteome</keyword>